<evidence type="ECO:0000313" key="7">
    <source>
        <dbReference type="Proteomes" id="UP000193920"/>
    </source>
</evidence>
<dbReference type="CDD" id="cd02440">
    <property type="entry name" value="AdoMet_MTases"/>
    <property type="match status" value="1"/>
</dbReference>
<dbReference type="OrthoDB" id="411785at2759"/>
<evidence type="ECO:0000256" key="1">
    <source>
        <dbReference type="ARBA" id="ARBA00008361"/>
    </source>
</evidence>
<feature type="domain" description="Methyltransferase" evidence="5">
    <location>
        <begin position="88"/>
        <end position="207"/>
    </location>
</feature>
<evidence type="ECO:0000256" key="3">
    <source>
        <dbReference type="ARBA" id="ARBA00022679"/>
    </source>
</evidence>
<dbReference type="FunFam" id="3.40.50.150:FF:000217">
    <property type="entry name" value="Methyltransferase protein 13"/>
    <property type="match status" value="1"/>
</dbReference>
<dbReference type="SUPFAM" id="SSF53335">
    <property type="entry name" value="S-adenosyl-L-methionine-dependent methyltransferases"/>
    <property type="match status" value="1"/>
</dbReference>
<evidence type="ECO:0000256" key="4">
    <source>
        <dbReference type="SAM" id="MobiDB-lite"/>
    </source>
</evidence>
<dbReference type="InterPro" id="IPR025714">
    <property type="entry name" value="Methyltranfer_dom"/>
</dbReference>
<feature type="region of interest" description="Disordered" evidence="4">
    <location>
        <begin position="1"/>
        <end position="45"/>
    </location>
</feature>
<name>A0A1Y2AFE8_9FUNG</name>
<comment type="caution">
    <text evidence="6">The sequence shown here is derived from an EMBL/GenBank/DDBJ whole genome shotgun (WGS) entry which is preliminary data.</text>
</comment>
<dbReference type="STRING" id="1754190.A0A1Y2AFE8"/>
<comment type="similarity">
    <text evidence="1">Belongs to the methyltransferase superfamily.</text>
</comment>
<proteinExistence type="inferred from homology"/>
<keyword evidence="3 6" id="KW-0808">Transferase</keyword>
<evidence type="ECO:0000256" key="2">
    <source>
        <dbReference type="ARBA" id="ARBA00022603"/>
    </source>
</evidence>
<dbReference type="EMBL" id="MCOG01000275">
    <property type="protein sequence ID" value="ORY20987.1"/>
    <property type="molecule type" value="Genomic_DNA"/>
</dbReference>
<dbReference type="AlphaFoldDB" id="A0A1Y2AFE8"/>
<dbReference type="PANTHER" id="PTHR12176:SF80">
    <property type="entry name" value="EEF1A LYSINE METHYLTRANSFERASE 4"/>
    <property type="match status" value="1"/>
</dbReference>
<organism evidence="6 7">
    <name type="scientific">Neocallimastix californiae</name>
    <dbReference type="NCBI Taxonomy" id="1754190"/>
    <lineage>
        <taxon>Eukaryota</taxon>
        <taxon>Fungi</taxon>
        <taxon>Fungi incertae sedis</taxon>
        <taxon>Chytridiomycota</taxon>
        <taxon>Chytridiomycota incertae sedis</taxon>
        <taxon>Neocallimastigomycetes</taxon>
        <taxon>Neocallimastigales</taxon>
        <taxon>Neocallimastigaceae</taxon>
        <taxon>Neocallimastix</taxon>
    </lineage>
</organism>
<dbReference type="Proteomes" id="UP000193920">
    <property type="component" value="Unassembled WGS sequence"/>
</dbReference>
<dbReference type="InterPro" id="IPR029063">
    <property type="entry name" value="SAM-dependent_MTases_sf"/>
</dbReference>
<reference evidence="6 7" key="1">
    <citation type="submission" date="2016-08" db="EMBL/GenBank/DDBJ databases">
        <title>A Parts List for Fungal Cellulosomes Revealed by Comparative Genomics.</title>
        <authorList>
            <consortium name="DOE Joint Genome Institute"/>
            <person name="Haitjema C.H."/>
            <person name="Gilmore S.P."/>
            <person name="Henske J.K."/>
            <person name="Solomon K.V."/>
            <person name="De Groot R."/>
            <person name="Kuo A."/>
            <person name="Mondo S.J."/>
            <person name="Salamov A.A."/>
            <person name="Labutti K."/>
            <person name="Zhao Z."/>
            <person name="Chiniquy J."/>
            <person name="Barry K."/>
            <person name="Brewer H.M."/>
            <person name="Purvine S.O."/>
            <person name="Wright A.T."/>
            <person name="Boxma B."/>
            <person name="Van Alen T."/>
            <person name="Hackstein J.H."/>
            <person name="Baker S.E."/>
            <person name="Grigoriev I.V."/>
            <person name="O'Malley M.A."/>
        </authorList>
    </citation>
    <scope>NUCLEOTIDE SEQUENCE [LARGE SCALE GENOMIC DNA]</scope>
    <source>
        <strain evidence="6 7">G1</strain>
    </source>
</reference>
<sequence length="244" mass="29330">MSQEENIEKVQQEPKQEQKQEQGQQEEQQQEKPIETKSTLDILPEKNEEYKTKEYWEKRYQKEPMTTTFEWFKGWPELKDTLVEYLSKEDIILMLGCGNSKLSEDMYDDGYQKIFNIDFSETCIQTMKMRNTKRDYMIWETMDIKEMAFSDGMFDVAIDKGTMDALLCEKGDVWDPEPELMAEIKKYVDEVYRVLKPNGKFIYITFGQPHFRKRHFDLDTKNWTLETKTIGESFHYFVYILSKH</sequence>
<dbReference type="Pfam" id="PF13847">
    <property type="entry name" value="Methyltransf_31"/>
    <property type="match status" value="1"/>
</dbReference>
<keyword evidence="2 6" id="KW-0489">Methyltransferase</keyword>
<evidence type="ECO:0000313" key="6">
    <source>
        <dbReference type="EMBL" id="ORY20987.1"/>
    </source>
</evidence>
<dbReference type="InterPro" id="IPR051419">
    <property type="entry name" value="Lys/N-term_MeTrsfase_sf"/>
</dbReference>
<dbReference type="Gene3D" id="3.40.50.150">
    <property type="entry name" value="Vaccinia Virus protein VP39"/>
    <property type="match status" value="1"/>
</dbReference>
<keyword evidence="7" id="KW-1185">Reference proteome</keyword>
<dbReference type="GO" id="GO:0008168">
    <property type="term" value="F:methyltransferase activity"/>
    <property type="evidence" value="ECO:0007669"/>
    <property type="project" value="UniProtKB-KW"/>
</dbReference>
<gene>
    <name evidence="6" type="ORF">LY90DRAFT_390911</name>
</gene>
<evidence type="ECO:0000259" key="5">
    <source>
        <dbReference type="Pfam" id="PF13847"/>
    </source>
</evidence>
<feature type="compositionally biased region" description="Basic and acidic residues" evidence="4">
    <location>
        <begin position="1"/>
        <end position="20"/>
    </location>
</feature>
<accession>A0A1Y2AFE8</accession>
<dbReference type="GO" id="GO:0032259">
    <property type="term" value="P:methylation"/>
    <property type="evidence" value="ECO:0007669"/>
    <property type="project" value="UniProtKB-KW"/>
</dbReference>
<dbReference type="PANTHER" id="PTHR12176">
    <property type="entry name" value="SAM-DEPENDENT METHYLTRANSFERASE SUPERFAMILY PROTEIN"/>
    <property type="match status" value="1"/>
</dbReference>
<protein>
    <submittedName>
        <fullName evidence="6">S-adenosyl-L-methionine-dependent methyltransferase</fullName>
    </submittedName>
</protein>